<keyword evidence="2" id="KW-1185">Reference proteome</keyword>
<evidence type="ECO:0000313" key="1">
    <source>
        <dbReference type="EMBL" id="GER27129.1"/>
    </source>
</evidence>
<organism evidence="1 2">
    <name type="scientific">Striga asiatica</name>
    <name type="common">Asiatic witchweed</name>
    <name type="synonym">Buchnera asiatica</name>
    <dbReference type="NCBI Taxonomy" id="4170"/>
    <lineage>
        <taxon>Eukaryota</taxon>
        <taxon>Viridiplantae</taxon>
        <taxon>Streptophyta</taxon>
        <taxon>Embryophyta</taxon>
        <taxon>Tracheophyta</taxon>
        <taxon>Spermatophyta</taxon>
        <taxon>Magnoliopsida</taxon>
        <taxon>eudicotyledons</taxon>
        <taxon>Gunneridae</taxon>
        <taxon>Pentapetalae</taxon>
        <taxon>asterids</taxon>
        <taxon>lamiids</taxon>
        <taxon>Lamiales</taxon>
        <taxon>Orobanchaceae</taxon>
        <taxon>Buchnereae</taxon>
        <taxon>Striga</taxon>
    </lineage>
</organism>
<gene>
    <name evidence="1" type="ORF">STAS_02813</name>
</gene>
<name>A0A5A7P317_STRAF</name>
<evidence type="ECO:0000313" key="2">
    <source>
        <dbReference type="Proteomes" id="UP000325081"/>
    </source>
</evidence>
<dbReference type="AlphaFoldDB" id="A0A5A7P317"/>
<reference evidence="2" key="1">
    <citation type="journal article" date="2019" name="Curr. Biol.">
        <title>Genome Sequence of Striga asiatica Provides Insight into the Evolution of Plant Parasitism.</title>
        <authorList>
            <person name="Yoshida S."/>
            <person name="Kim S."/>
            <person name="Wafula E.K."/>
            <person name="Tanskanen J."/>
            <person name="Kim Y.M."/>
            <person name="Honaas L."/>
            <person name="Yang Z."/>
            <person name="Spallek T."/>
            <person name="Conn C.E."/>
            <person name="Ichihashi Y."/>
            <person name="Cheong K."/>
            <person name="Cui S."/>
            <person name="Der J.P."/>
            <person name="Gundlach H."/>
            <person name="Jiao Y."/>
            <person name="Hori C."/>
            <person name="Ishida J.K."/>
            <person name="Kasahara H."/>
            <person name="Kiba T."/>
            <person name="Kim M.S."/>
            <person name="Koo N."/>
            <person name="Laohavisit A."/>
            <person name="Lee Y.H."/>
            <person name="Lumba S."/>
            <person name="McCourt P."/>
            <person name="Mortimer J.C."/>
            <person name="Mutuku J.M."/>
            <person name="Nomura T."/>
            <person name="Sasaki-Sekimoto Y."/>
            <person name="Seto Y."/>
            <person name="Wang Y."/>
            <person name="Wakatake T."/>
            <person name="Sakakibara H."/>
            <person name="Demura T."/>
            <person name="Yamaguchi S."/>
            <person name="Yoneyama K."/>
            <person name="Manabe R.I."/>
            <person name="Nelson D.C."/>
            <person name="Schulman A.H."/>
            <person name="Timko M.P."/>
            <person name="dePamphilis C.W."/>
            <person name="Choi D."/>
            <person name="Shirasu K."/>
        </authorList>
    </citation>
    <scope>NUCLEOTIDE SEQUENCE [LARGE SCALE GENOMIC DNA]</scope>
    <source>
        <strain evidence="2">cv. UVA1</strain>
    </source>
</reference>
<comment type="caution">
    <text evidence="1">The sequence shown here is derived from an EMBL/GenBank/DDBJ whole genome shotgun (WGS) entry which is preliminary data.</text>
</comment>
<dbReference type="EMBL" id="BKCP01001558">
    <property type="protein sequence ID" value="GER27129.1"/>
    <property type="molecule type" value="Genomic_DNA"/>
</dbReference>
<proteinExistence type="predicted"/>
<dbReference type="OrthoDB" id="10485154at2759"/>
<sequence>MAETMHGSADARVLNGRENPGLPFTRVFGNVSFDTPWAREDYIESKVLRCDVTFKGYYHHNVITAECMNVTVQIEAGHRGVMIGGPKSCGKSQHKEIMVTS</sequence>
<protein>
    <submittedName>
        <fullName evidence="1">Type II/IV secretion system protein</fullName>
    </submittedName>
</protein>
<accession>A0A5A7P317</accession>
<dbReference type="Proteomes" id="UP000325081">
    <property type="component" value="Unassembled WGS sequence"/>
</dbReference>